<protein>
    <submittedName>
        <fullName evidence="2">Uncharacterized protein</fullName>
    </submittedName>
</protein>
<proteinExistence type="predicted"/>
<gene>
    <name evidence="2" type="ORF">M407DRAFT_26678</name>
</gene>
<dbReference type="AlphaFoldDB" id="A0A0C3QFA6"/>
<feature type="region of interest" description="Disordered" evidence="1">
    <location>
        <begin position="1"/>
        <end position="50"/>
    </location>
</feature>
<accession>A0A0C3QFA6</accession>
<evidence type="ECO:0000256" key="1">
    <source>
        <dbReference type="SAM" id="MobiDB-lite"/>
    </source>
</evidence>
<feature type="compositionally biased region" description="Polar residues" evidence="1">
    <location>
        <begin position="15"/>
        <end position="50"/>
    </location>
</feature>
<evidence type="ECO:0000313" key="3">
    <source>
        <dbReference type="Proteomes" id="UP000054248"/>
    </source>
</evidence>
<reference evidence="3" key="2">
    <citation type="submission" date="2015-01" db="EMBL/GenBank/DDBJ databases">
        <title>Evolutionary Origins and Diversification of the Mycorrhizal Mutualists.</title>
        <authorList>
            <consortium name="DOE Joint Genome Institute"/>
            <consortium name="Mycorrhizal Genomics Consortium"/>
            <person name="Kohler A."/>
            <person name="Kuo A."/>
            <person name="Nagy L.G."/>
            <person name="Floudas D."/>
            <person name="Copeland A."/>
            <person name="Barry K.W."/>
            <person name="Cichocki N."/>
            <person name="Veneault-Fourrey C."/>
            <person name="LaButti K."/>
            <person name="Lindquist E.A."/>
            <person name="Lipzen A."/>
            <person name="Lundell T."/>
            <person name="Morin E."/>
            <person name="Murat C."/>
            <person name="Riley R."/>
            <person name="Ohm R."/>
            <person name="Sun H."/>
            <person name="Tunlid A."/>
            <person name="Henrissat B."/>
            <person name="Grigoriev I.V."/>
            <person name="Hibbett D.S."/>
            <person name="Martin F."/>
        </authorList>
    </citation>
    <scope>NUCLEOTIDE SEQUENCE [LARGE SCALE GENOMIC DNA]</scope>
    <source>
        <strain evidence="3">MUT 4182</strain>
    </source>
</reference>
<name>A0A0C3QFA6_9AGAM</name>
<dbReference type="EMBL" id="KN823073">
    <property type="protein sequence ID" value="KIO23884.1"/>
    <property type="molecule type" value="Genomic_DNA"/>
</dbReference>
<dbReference type="Proteomes" id="UP000054248">
    <property type="component" value="Unassembled WGS sequence"/>
</dbReference>
<keyword evidence="3" id="KW-1185">Reference proteome</keyword>
<evidence type="ECO:0000313" key="2">
    <source>
        <dbReference type="EMBL" id="KIO23884.1"/>
    </source>
</evidence>
<dbReference type="OrthoDB" id="10479952at2759"/>
<sequence>MGTATRVCIKEEPLTPSSNPQHLRTLIQQKPPNSISETLGTSPRPSLTNL</sequence>
<dbReference type="HOGENOM" id="CLU_3126104_0_0_1"/>
<reference evidence="2 3" key="1">
    <citation type="submission" date="2014-04" db="EMBL/GenBank/DDBJ databases">
        <authorList>
            <consortium name="DOE Joint Genome Institute"/>
            <person name="Kuo A."/>
            <person name="Girlanda M."/>
            <person name="Perotto S."/>
            <person name="Kohler A."/>
            <person name="Nagy L.G."/>
            <person name="Floudas D."/>
            <person name="Copeland A."/>
            <person name="Barry K.W."/>
            <person name="Cichocki N."/>
            <person name="Veneault-Fourrey C."/>
            <person name="LaButti K."/>
            <person name="Lindquist E.A."/>
            <person name="Lipzen A."/>
            <person name="Lundell T."/>
            <person name="Morin E."/>
            <person name="Murat C."/>
            <person name="Sun H."/>
            <person name="Tunlid A."/>
            <person name="Henrissat B."/>
            <person name="Grigoriev I.V."/>
            <person name="Hibbett D.S."/>
            <person name="Martin F."/>
            <person name="Nordberg H.P."/>
            <person name="Cantor M.N."/>
            <person name="Hua S.X."/>
        </authorList>
    </citation>
    <scope>NUCLEOTIDE SEQUENCE [LARGE SCALE GENOMIC DNA]</scope>
    <source>
        <strain evidence="2 3">MUT 4182</strain>
    </source>
</reference>
<organism evidence="2 3">
    <name type="scientific">Tulasnella calospora MUT 4182</name>
    <dbReference type="NCBI Taxonomy" id="1051891"/>
    <lineage>
        <taxon>Eukaryota</taxon>
        <taxon>Fungi</taxon>
        <taxon>Dikarya</taxon>
        <taxon>Basidiomycota</taxon>
        <taxon>Agaricomycotina</taxon>
        <taxon>Agaricomycetes</taxon>
        <taxon>Cantharellales</taxon>
        <taxon>Tulasnellaceae</taxon>
        <taxon>Tulasnella</taxon>
    </lineage>
</organism>